<dbReference type="SUPFAM" id="SSF53335">
    <property type="entry name" value="S-adenosyl-L-methionine-dependent methyltransferases"/>
    <property type="match status" value="1"/>
</dbReference>
<keyword evidence="2" id="KW-1185">Reference proteome</keyword>
<dbReference type="PANTHER" id="PTHR43861">
    <property type="entry name" value="TRANS-ACONITATE 2-METHYLTRANSFERASE-RELATED"/>
    <property type="match status" value="1"/>
</dbReference>
<evidence type="ECO:0000313" key="1">
    <source>
        <dbReference type="EMBL" id="GAA3857309.1"/>
    </source>
</evidence>
<reference evidence="2" key="1">
    <citation type="journal article" date="2019" name="Int. J. Syst. Evol. Microbiol.">
        <title>The Global Catalogue of Microorganisms (GCM) 10K type strain sequencing project: providing services to taxonomists for standard genome sequencing and annotation.</title>
        <authorList>
            <consortium name="The Broad Institute Genomics Platform"/>
            <consortium name="The Broad Institute Genome Sequencing Center for Infectious Disease"/>
            <person name="Wu L."/>
            <person name="Ma J."/>
        </authorList>
    </citation>
    <scope>NUCLEOTIDE SEQUENCE [LARGE SCALE GENOMIC DNA]</scope>
    <source>
        <strain evidence="2">JCM 17017</strain>
    </source>
</reference>
<name>A0ABP7JWC3_9PSEU</name>
<accession>A0ABP7JWC3</accession>
<gene>
    <name evidence="1" type="ORF">GCM10022380_88340</name>
</gene>
<dbReference type="InterPro" id="IPR029063">
    <property type="entry name" value="SAM-dependent_MTases_sf"/>
</dbReference>
<proteinExistence type="predicted"/>
<dbReference type="EMBL" id="BAABCM010000027">
    <property type="protein sequence ID" value="GAA3857309.1"/>
    <property type="molecule type" value="Genomic_DNA"/>
</dbReference>
<dbReference type="CDD" id="cd02440">
    <property type="entry name" value="AdoMet_MTases"/>
    <property type="match status" value="1"/>
</dbReference>
<evidence type="ECO:0000313" key="2">
    <source>
        <dbReference type="Proteomes" id="UP001501624"/>
    </source>
</evidence>
<organism evidence="1 2">
    <name type="scientific">Amycolatopsis tucumanensis</name>
    <dbReference type="NCBI Taxonomy" id="401106"/>
    <lineage>
        <taxon>Bacteria</taxon>
        <taxon>Bacillati</taxon>
        <taxon>Actinomycetota</taxon>
        <taxon>Actinomycetes</taxon>
        <taxon>Pseudonocardiales</taxon>
        <taxon>Pseudonocardiaceae</taxon>
        <taxon>Amycolatopsis</taxon>
    </lineage>
</organism>
<dbReference type="Proteomes" id="UP001501624">
    <property type="component" value="Unassembled WGS sequence"/>
</dbReference>
<evidence type="ECO:0008006" key="3">
    <source>
        <dbReference type="Google" id="ProtNLM"/>
    </source>
</evidence>
<dbReference type="Gene3D" id="3.40.50.150">
    <property type="entry name" value="Vaccinia Virus protein VP39"/>
    <property type="match status" value="1"/>
</dbReference>
<sequence length="268" mass="30012">MAGVHAVARRAASAGRDVVHRGLAALGLRQSEHAIARDASEYWEDSAGATWKADSHWRDAPVFEGNDLWHQIGARHLAMFQRGARMVQFERPWKRVVEWGCGGGANAVHFAQHCDEYIGVDVAPASLAECADQVAAACGTPFKPVQIPVERPERALDLIAGPCEVFLSFYVFELIPTPEYGERLLRIARDLLAPGGLALIQVKYDDGRWRSRPRRRSYKTGVAAMTTYRIPEFWQLAERNGLVPEAIELVPENELDRRYAYFLLSKPC</sequence>
<comment type="caution">
    <text evidence="1">The sequence shown here is derived from an EMBL/GenBank/DDBJ whole genome shotgun (WGS) entry which is preliminary data.</text>
</comment>
<dbReference type="Pfam" id="PF13489">
    <property type="entry name" value="Methyltransf_23"/>
    <property type="match status" value="1"/>
</dbReference>
<protein>
    <recommendedName>
        <fullName evidence="3">SAM-dependent methyltransferase</fullName>
    </recommendedName>
</protein>